<dbReference type="OrthoDB" id="3183633at2"/>
<dbReference type="InterPro" id="IPR007554">
    <property type="entry name" value="Glycerophosphate_synth"/>
</dbReference>
<organism evidence="8 9">
    <name type="scientific">Actinomadura rayongensis</name>
    <dbReference type="NCBI Taxonomy" id="1429076"/>
    <lineage>
        <taxon>Bacteria</taxon>
        <taxon>Bacillati</taxon>
        <taxon>Actinomycetota</taxon>
        <taxon>Actinomycetes</taxon>
        <taxon>Streptosporangiales</taxon>
        <taxon>Thermomonosporaceae</taxon>
        <taxon>Actinomadura</taxon>
    </lineage>
</organism>
<sequence>MSTKLSVVVPMYNVEDYLAECLESIAAQTLRDLEVIMVDDGSPDGSARIAQAFADRDPRFRLVRKENGGLGPARNTGTEHATGEYLAFVDSDDRVPSYAYEKMVNSLEETGSDLCCGGVERFDSERVLPAKFLQDTFRTARARTHVSRDHLLLRDRTAWNKVFRRSFWDRYSYAFPPGAYEDIPVTIPAHVQARSVDVLRDIVYSYRQREGGELSITQRRTEASNLQSRIESCAKVSRFLAKESPELKDVYDLATLDDDLMIFIDAVENGDDEYRARLCEQIGAYVGTMRPGLVDRLPALQRLKYHLLLAGRGDDLAVVHEYERTGLPAVPTVSRGLLRKRWYAGYPFRDDPERAIPESVYDVTDELGFHAQADTITWVGDKLRITGHAYVPGIDMSLDDEITVWLRHVKSGREHRPALRRVAVPEVTALSKQASACYDGSGFVIELDPAELKNGHKGADADWQLHAKVRVGSGRDRLVRSGRIMENGPAAQWPRYRDLPGGVRVQCVRAGENGVRVRFRRPVAMVTGQTWTDESIVFTGWVRGNTENADIALVACRERGTEHELPLSYGAAADGRTPFSLAVPLELIGARADDAVENLNHDLSLRVRGKRVRLSVPDDFTETAYSWADKAVVIGRTRFGNFTLTVGIPQLLVSDVVWRDDELVLTGVFAGDAAYVARPETLVLRRRRGGERYEVPIAWDGERFEIAFRPGFMRHHAELVAMHTGRWDMWALDGTGSRVALLAGRSCFDALPNYADHNGFRYRMWPSRGLGLYLSSQVARPDDERGPYARRMLQEREYPAFRRNPVRDLVTFESYFGWQYSCNPKAIYEEFRRRDTGYELVWVKGERHFNVPDGGRTVQRFSREYYELTAAARFVVNNAAQPTCYRPRDGQLYVQTWHGTPIKTIGFDMLWDKMERRDQRQRELADDISRWGLLLSQNPMSTKVMRRAFRYDGEILESGYPRNDIAHQPGAEAIRTRLREELGIPPWKRAVLFAPTWRDNLRSTGEGLARHQLGLDIERAAAALGHDTVLLLRMHHMLNAQLPSGLNSFVVDVTDYPDITELFIASDAMITDYSSAMCDYAGLGKPIMLFTPDLEAYRNDIRGFTLDIVEHAPGPILRTSDEVIEALREFDAVAAESADQLALFAKDFCPFDDGHAAERVVDYLLSR</sequence>
<dbReference type="AlphaFoldDB" id="A0A6I4W3B9"/>
<dbReference type="Pfam" id="PF00535">
    <property type="entry name" value="Glycos_transf_2"/>
    <property type="match status" value="1"/>
</dbReference>
<evidence type="ECO:0000259" key="7">
    <source>
        <dbReference type="Pfam" id="PF00535"/>
    </source>
</evidence>
<dbReference type="EMBL" id="WUTW01000001">
    <property type="protein sequence ID" value="MXQ62726.1"/>
    <property type="molecule type" value="Genomic_DNA"/>
</dbReference>
<dbReference type="SUPFAM" id="SSF53756">
    <property type="entry name" value="UDP-Glycosyltransferase/glycogen phosphorylase"/>
    <property type="match status" value="1"/>
</dbReference>
<keyword evidence="5" id="KW-0777">Teichoic acid biosynthesis</keyword>
<dbReference type="Gene3D" id="3.90.550.10">
    <property type="entry name" value="Spore Coat Polysaccharide Biosynthesis Protein SpsA, Chain A"/>
    <property type="match status" value="1"/>
</dbReference>
<accession>A0A6I4W3B9</accession>
<evidence type="ECO:0000256" key="2">
    <source>
        <dbReference type="ARBA" id="ARBA00010488"/>
    </source>
</evidence>
<keyword evidence="4 8" id="KW-0808">Transferase</keyword>
<comment type="caution">
    <text evidence="8">The sequence shown here is derived from an EMBL/GenBank/DDBJ whole genome shotgun (WGS) entry which is preliminary data.</text>
</comment>
<dbReference type="InterPro" id="IPR001173">
    <property type="entry name" value="Glyco_trans_2-like"/>
</dbReference>
<keyword evidence="9" id="KW-1185">Reference proteome</keyword>
<gene>
    <name evidence="8" type="ORF">GQ466_01615</name>
</gene>
<feature type="domain" description="Glycosyltransferase 2-like" evidence="7">
    <location>
        <begin position="6"/>
        <end position="167"/>
    </location>
</feature>
<evidence type="ECO:0000256" key="3">
    <source>
        <dbReference type="ARBA" id="ARBA00022475"/>
    </source>
</evidence>
<dbReference type="GO" id="GO:0019350">
    <property type="term" value="P:teichoic acid biosynthetic process"/>
    <property type="evidence" value="ECO:0007669"/>
    <property type="project" value="UniProtKB-KW"/>
</dbReference>
<dbReference type="InterPro" id="IPR043148">
    <property type="entry name" value="TagF_C"/>
</dbReference>
<keyword evidence="3" id="KW-1003">Cell membrane</keyword>
<proteinExistence type="inferred from homology"/>
<dbReference type="PANTHER" id="PTHR37316:SF3">
    <property type="entry name" value="TEICHOIC ACID GLYCEROL-PHOSPHATE TRANSFERASE"/>
    <property type="match status" value="1"/>
</dbReference>
<dbReference type="RefSeq" id="WP_161100978.1">
    <property type="nucleotide sequence ID" value="NZ_JBHLYI010000002.1"/>
</dbReference>
<dbReference type="PANTHER" id="PTHR37316">
    <property type="entry name" value="TEICHOIC ACID GLYCEROL-PHOSPHATE PRIMASE"/>
    <property type="match status" value="1"/>
</dbReference>
<dbReference type="InterPro" id="IPR051612">
    <property type="entry name" value="Teichoic_Acid_Biosynth"/>
</dbReference>
<evidence type="ECO:0000256" key="5">
    <source>
        <dbReference type="ARBA" id="ARBA00022944"/>
    </source>
</evidence>
<dbReference type="GO" id="GO:0005886">
    <property type="term" value="C:plasma membrane"/>
    <property type="evidence" value="ECO:0007669"/>
    <property type="project" value="UniProtKB-SubCell"/>
</dbReference>
<dbReference type="SUPFAM" id="SSF53448">
    <property type="entry name" value="Nucleotide-diphospho-sugar transferases"/>
    <property type="match status" value="1"/>
</dbReference>
<name>A0A6I4W3B9_9ACTN</name>
<evidence type="ECO:0000313" key="9">
    <source>
        <dbReference type="Proteomes" id="UP000431901"/>
    </source>
</evidence>
<dbReference type="CDD" id="cd00761">
    <property type="entry name" value="Glyco_tranf_GTA_type"/>
    <property type="match status" value="1"/>
</dbReference>
<protein>
    <submittedName>
        <fullName evidence="8">Glycosyltransferase</fullName>
    </submittedName>
</protein>
<evidence type="ECO:0000313" key="8">
    <source>
        <dbReference type="EMBL" id="MXQ62726.1"/>
    </source>
</evidence>
<dbReference type="Pfam" id="PF04464">
    <property type="entry name" value="Glyphos_transf"/>
    <property type="match status" value="1"/>
</dbReference>
<keyword evidence="6" id="KW-0472">Membrane</keyword>
<evidence type="ECO:0000256" key="4">
    <source>
        <dbReference type="ARBA" id="ARBA00022679"/>
    </source>
</evidence>
<comment type="similarity">
    <text evidence="2">Belongs to the CDP-glycerol glycerophosphotransferase family.</text>
</comment>
<dbReference type="Gene3D" id="3.40.50.11820">
    <property type="match status" value="1"/>
</dbReference>
<dbReference type="InterPro" id="IPR043149">
    <property type="entry name" value="TagF_N"/>
</dbReference>
<comment type="subcellular location">
    <subcellularLocation>
        <location evidence="1">Cell membrane</location>
        <topology evidence="1">Peripheral membrane protein</topology>
    </subcellularLocation>
</comment>
<evidence type="ECO:0000256" key="6">
    <source>
        <dbReference type="ARBA" id="ARBA00023136"/>
    </source>
</evidence>
<dbReference type="GO" id="GO:0047355">
    <property type="term" value="F:CDP-glycerol glycerophosphotransferase activity"/>
    <property type="evidence" value="ECO:0007669"/>
    <property type="project" value="InterPro"/>
</dbReference>
<dbReference type="Proteomes" id="UP000431901">
    <property type="component" value="Unassembled WGS sequence"/>
</dbReference>
<reference evidence="8 9" key="1">
    <citation type="submission" date="2019-12" db="EMBL/GenBank/DDBJ databases">
        <title>Nocardia macrotermitis sp. nov. and Nocardia aurantia sp. nov., isolated from the gut of the fungus growing-termite Macrotermes natalensis.</title>
        <authorList>
            <person name="Christine B."/>
            <person name="Rene B."/>
        </authorList>
    </citation>
    <scope>NUCLEOTIDE SEQUENCE [LARGE SCALE GENOMIC DNA]</scope>
    <source>
        <strain evidence="8 9">DSM 102126</strain>
    </source>
</reference>
<evidence type="ECO:0000256" key="1">
    <source>
        <dbReference type="ARBA" id="ARBA00004202"/>
    </source>
</evidence>
<dbReference type="InterPro" id="IPR029044">
    <property type="entry name" value="Nucleotide-diphossugar_trans"/>
</dbReference>
<dbReference type="Gene3D" id="3.40.50.12580">
    <property type="match status" value="1"/>
</dbReference>